<gene>
    <name evidence="1" type="ORF">FC96_GL001357</name>
</gene>
<proteinExistence type="predicted"/>
<protein>
    <submittedName>
        <fullName evidence="1">Uncharacterized protein</fullName>
    </submittedName>
</protein>
<dbReference type="RefSeq" id="WP_055679876.1">
    <property type="nucleotide sequence ID" value="NZ_AZCX01000002.1"/>
</dbReference>
<reference evidence="1 2" key="1">
    <citation type="journal article" date="2015" name="Genome Announc.">
        <title>Expanding the biotechnology potential of lactobacilli through comparative genomics of 213 strains and associated genera.</title>
        <authorList>
            <person name="Sun Z."/>
            <person name="Harris H.M."/>
            <person name="McCann A."/>
            <person name="Guo C."/>
            <person name="Argimon S."/>
            <person name="Zhang W."/>
            <person name="Yang X."/>
            <person name="Jeffery I.B."/>
            <person name="Cooney J.C."/>
            <person name="Kagawa T.F."/>
            <person name="Liu W."/>
            <person name="Song Y."/>
            <person name="Salvetti E."/>
            <person name="Wrobel A."/>
            <person name="Rasinkangas P."/>
            <person name="Parkhill J."/>
            <person name="Rea M.C."/>
            <person name="O'Sullivan O."/>
            <person name="Ritari J."/>
            <person name="Douillard F.P."/>
            <person name="Paul Ross R."/>
            <person name="Yang R."/>
            <person name="Briner A.E."/>
            <person name="Felis G.E."/>
            <person name="de Vos W.M."/>
            <person name="Barrangou R."/>
            <person name="Klaenhammer T.R."/>
            <person name="Caufield P.W."/>
            <person name="Cui Y."/>
            <person name="Zhang H."/>
            <person name="O'Toole P.W."/>
        </authorList>
    </citation>
    <scope>NUCLEOTIDE SEQUENCE [LARGE SCALE GENOMIC DNA]</scope>
    <source>
        <strain evidence="1 2">JCM 15530</strain>
    </source>
</reference>
<evidence type="ECO:0000313" key="2">
    <source>
        <dbReference type="Proteomes" id="UP000050911"/>
    </source>
</evidence>
<dbReference type="AlphaFoldDB" id="A0A0R1HQD4"/>
<name>A0A0R1HQD4_9LACO</name>
<dbReference type="PATRIC" id="fig|1302272.5.peg.1365"/>
<dbReference type="EMBL" id="AZCX01000002">
    <property type="protein sequence ID" value="KRK49029.1"/>
    <property type="molecule type" value="Genomic_DNA"/>
</dbReference>
<dbReference type="Proteomes" id="UP000050911">
    <property type="component" value="Unassembled WGS sequence"/>
</dbReference>
<comment type="caution">
    <text evidence="1">The sequence shown here is derived from an EMBL/GenBank/DDBJ whole genome shotgun (WGS) entry which is preliminary data.</text>
</comment>
<sequence length="81" mass="9480">MSKRVSDGFNEVYEKYESEPKSKIASLKDVLMLTISLYRDAKSKCDIKTAAKMIDEYQSDLENYDLWKYIDESELKAVLEK</sequence>
<keyword evidence="2" id="KW-1185">Reference proteome</keyword>
<dbReference type="STRING" id="1302272.FC96_GL001357"/>
<accession>A0A0R1HQD4</accession>
<evidence type="ECO:0000313" key="1">
    <source>
        <dbReference type="EMBL" id="KRK49029.1"/>
    </source>
</evidence>
<organism evidence="1 2">
    <name type="scientific">Secundilactobacillus kimchicus JCM 15530</name>
    <dbReference type="NCBI Taxonomy" id="1302272"/>
    <lineage>
        <taxon>Bacteria</taxon>
        <taxon>Bacillati</taxon>
        <taxon>Bacillota</taxon>
        <taxon>Bacilli</taxon>
        <taxon>Lactobacillales</taxon>
        <taxon>Lactobacillaceae</taxon>
        <taxon>Secundilactobacillus</taxon>
    </lineage>
</organism>